<organism evidence="4 5">
    <name type="scientific">Pontibacterium sinense</name>
    <dbReference type="NCBI Taxonomy" id="2781979"/>
    <lineage>
        <taxon>Bacteria</taxon>
        <taxon>Pseudomonadati</taxon>
        <taxon>Pseudomonadota</taxon>
        <taxon>Gammaproteobacteria</taxon>
        <taxon>Oceanospirillales</taxon>
        <taxon>Oceanospirillaceae</taxon>
        <taxon>Pontibacterium</taxon>
    </lineage>
</organism>
<dbReference type="InterPro" id="IPR036249">
    <property type="entry name" value="Thioredoxin-like_sf"/>
</dbReference>
<dbReference type="SUPFAM" id="SSF52833">
    <property type="entry name" value="Thioredoxin-like"/>
    <property type="match status" value="1"/>
</dbReference>
<dbReference type="InterPro" id="IPR001853">
    <property type="entry name" value="DSBA-like_thioredoxin_dom"/>
</dbReference>
<dbReference type="GO" id="GO:0006749">
    <property type="term" value="P:glutathione metabolic process"/>
    <property type="evidence" value="ECO:0007669"/>
    <property type="project" value="TreeGrafter"/>
</dbReference>
<feature type="active site" description="Nucleophile" evidence="2">
    <location>
        <position position="12"/>
    </location>
</feature>
<dbReference type="GO" id="GO:0004364">
    <property type="term" value="F:glutathione transferase activity"/>
    <property type="evidence" value="ECO:0007669"/>
    <property type="project" value="TreeGrafter"/>
</dbReference>
<gene>
    <name evidence="4" type="ORF">IOQ59_13865</name>
</gene>
<accession>A0A8J7FF87</accession>
<dbReference type="RefSeq" id="WP_193953981.1">
    <property type="nucleotide sequence ID" value="NZ_JADEYS010000014.1"/>
</dbReference>
<evidence type="ECO:0000313" key="5">
    <source>
        <dbReference type="Proteomes" id="UP000640333"/>
    </source>
</evidence>
<dbReference type="PIRSF" id="PIRSF006386">
    <property type="entry name" value="HCCAis_GSTk"/>
    <property type="match status" value="1"/>
</dbReference>
<feature type="domain" description="DSBA-like thioredoxin" evidence="3">
    <location>
        <begin position="4"/>
        <end position="190"/>
    </location>
</feature>
<dbReference type="Proteomes" id="UP000640333">
    <property type="component" value="Unassembled WGS sequence"/>
</dbReference>
<dbReference type="InterPro" id="IPR051924">
    <property type="entry name" value="GST_Kappa/NadH"/>
</dbReference>
<dbReference type="AlphaFoldDB" id="A0A8J7FF87"/>
<dbReference type="PANTHER" id="PTHR42943:SF2">
    <property type="entry name" value="GLUTATHIONE S-TRANSFERASE KAPPA 1"/>
    <property type="match status" value="1"/>
</dbReference>
<dbReference type="EC" id="5.99.1.4" evidence="1"/>
<dbReference type="GO" id="GO:0018845">
    <property type="term" value="F:2-hydroxychromene-2-carboxylate isomerase activity"/>
    <property type="evidence" value="ECO:0007669"/>
    <property type="project" value="UniProtKB-UniRule"/>
</dbReference>
<dbReference type="CDD" id="cd03022">
    <property type="entry name" value="DsbA_HCCA_Iso"/>
    <property type="match status" value="1"/>
</dbReference>
<dbReference type="Pfam" id="PF01323">
    <property type="entry name" value="DSBA"/>
    <property type="match status" value="1"/>
</dbReference>
<keyword evidence="1 4" id="KW-0413">Isomerase</keyword>
<evidence type="ECO:0000313" key="4">
    <source>
        <dbReference type="EMBL" id="MBE9398344.1"/>
    </source>
</evidence>
<dbReference type="PANTHER" id="PTHR42943">
    <property type="entry name" value="GLUTATHIONE S-TRANSFERASE KAPPA"/>
    <property type="match status" value="1"/>
</dbReference>
<protein>
    <recommendedName>
        <fullName evidence="1">2-hydroxychromene-2-carboxylate isomerase</fullName>
        <ecNumber evidence="1">5.99.1.4</ecNumber>
    </recommendedName>
</protein>
<keyword evidence="5" id="KW-1185">Reference proteome</keyword>
<dbReference type="EMBL" id="JADEYS010000014">
    <property type="protein sequence ID" value="MBE9398344.1"/>
    <property type="molecule type" value="Genomic_DNA"/>
</dbReference>
<sequence length="191" mass="21431">MASVEYYFCLNSPWSLFAAEQLLRVRSDHDFDLIVKPIEIARLFDETGGLPLKKRSPNRQTYRLQELTRWSQRLGIPINLHPAHYPCNEAFADALVLSAEKEKGQGLEMAISIGRGLWCEDADIADPDFIASQAEKFGLSAVLDQTQSTRVLAENTAKLIEKGGFGVPTFIVGEQVFWGQDRIDFLIEALS</sequence>
<evidence type="ECO:0000256" key="1">
    <source>
        <dbReference type="PIRNR" id="PIRNR006386"/>
    </source>
</evidence>
<dbReference type="GO" id="GO:0004602">
    <property type="term" value="F:glutathione peroxidase activity"/>
    <property type="evidence" value="ECO:0007669"/>
    <property type="project" value="TreeGrafter"/>
</dbReference>
<reference evidence="4" key="1">
    <citation type="submission" date="2020-10" db="EMBL/GenBank/DDBJ databases">
        <title>Bacterium isolated from coastal waters sediment.</title>
        <authorList>
            <person name="Chen R.-J."/>
            <person name="Lu D.-C."/>
            <person name="Zhu K.-L."/>
            <person name="Du Z.-J."/>
        </authorList>
    </citation>
    <scope>NUCLEOTIDE SEQUENCE</scope>
    <source>
        <strain evidence="4">N1Y112</strain>
    </source>
</reference>
<dbReference type="GO" id="GO:1901170">
    <property type="term" value="P:naphthalene catabolic process"/>
    <property type="evidence" value="ECO:0007669"/>
    <property type="project" value="InterPro"/>
</dbReference>
<evidence type="ECO:0000259" key="3">
    <source>
        <dbReference type="Pfam" id="PF01323"/>
    </source>
</evidence>
<dbReference type="InterPro" id="IPR014440">
    <property type="entry name" value="HCCAis_GSTk"/>
</dbReference>
<comment type="caution">
    <text evidence="4">The sequence shown here is derived from an EMBL/GenBank/DDBJ whole genome shotgun (WGS) entry which is preliminary data.</text>
</comment>
<comment type="similarity">
    <text evidence="1">Belongs to the GST superfamily. NadH family.</text>
</comment>
<evidence type="ECO:0000256" key="2">
    <source>
        <dbReference type="PIRSR" id="PIRSR006386-1"/>
    </source>
</evidence>
<name>A0A8J7FF87_9GAMM</name>
<dbReference type="InterPro" id="IPR044087">
    <property type="entry name" value="NahD-like"/>
</dbReference>
<comment type="catalytic activity">
    <reaction evidence="1">
        <text>2-hydroxychromene-2-carboxylate = (3E)-4-(2-hydroxyphenyl)-2-oxobut-3-enoate</text>
        <dbReference type="Rhea" id="RHEA:27401"/>
        <dbReference type="ChEBI" id="CHEBI:59350"/>
        <dbReference type="ChEBI" id="CHEBI:59353"/>
        <dbReference type="EC" id="5.99.1.4"/>
    </reaction>
</comment>
<dbReference type="Gene3D" id="3.40.30.10">
    <property type="entry name" value="Glutaredoxin"/>
    <property type="match status" value="1"/>
</dbReference>
<proteinExistence type="inferred from homology"/>